<evidence type="ECO:0000313" key="2">
    <source>
        <dbReference type="Proteomes" id="UP000800082"/>
    </source>
</evidence>
<dbReference type="Proteomes" id="UP000800082">
    <property type="component" value="Unassembled WGS sequence"/>
</dbReference>
<organism evidence="1 2">
    <name type="scientific">Didymella exigua CBS 183.55</name>
    <dbReference type="NCBI Taxonomy" id="1150837"/>
    <lineage>
        <taxon>Eukaryota</taxon>
        <taxon>Fungi</taxon>
        <taxon>Dikarya</taxon>
        <taxon>Ascomycota</taxon>
        <taxon>Pezizomycotina</taxon>
        <taxon>Dothideomycetes</taxon>
        <taxon>Pleosporomycetidae</taxon>
        <taxon>Pleosporales</taxon>
        <taxon>Pleosporineae</taxon>
        <taxon>Didymellaceae</taxon>
        <taxon>Didymella</taxon>
    </lineage>
</organism>
<keyword evidence="2" id="KW-1185">Reference proteome</keyword>
<dbReference type="EMBL" id="ML978983">
    <property type="protein sequence ID" value="KAF1925543.1"/>
    <property type="molecule type" value="Genomic_DNA"/>
</dbReference>
<evidence type="ECO:0000313" key="1">
    <source>
        <dbReference type="EMBL" id="KAF1925543.1"/>
    </source>
</evidence>
<sequence>MTYTGRDRFVSIAACAIALRLNKPASTSLLRYPCGAVVGMLDASHEKDSKRWSRSSDEALAFILFPTLVSYSSVAARPDIQEVAVSPKVVQACTRLQVVIPKSCQKVYRCYISFGVTCCELKKEIWELVSKDERVKDSGCARLSTLDAGCEGFCRPRGIRSFNLKSSTTHTECRYDGRPSHRYCRKPRRSGRRSAEIDR</sequence>
<accession>A0A6A5RDL3</accession>
<proteinExistence type="predicted"/>
<dbReference type="GeneID" id="54346117"/>
<dbReference type="RefSeq" id="XP_033445795.1">
    <property type="nucleotide sequence ID" value="XM_033588470.1"/>
</dbReference>
<reference evidence="1" key="1">
    <citation type="journal article" date="2020" name="Stud. Mycol.">
        <title>101 Dothideomycetes genomes: a test case for predicting lifestyles and emergence of pathogens.</title>
        <authorList>
            <person name="Haridas S."/>
            <person name="Albert R."/>
            <person name="Binder M."/>
            <person name="Bloem J."/>
            <person name="Labutti K."/>
            <person name="Salamov A."/>
            <person name="Andreopoulos B."/>
            <person name="Baker S."/>
            <person name="Barry K."/>
            <person name="Bills G."/>
            <person name="Bluhm B."/>
            <person name="Cannon C."/>
            <person name="Castanera R."/>
            <person name="Culley D."/>
            <person name="Daum C."/>
            <person name="Ezra D."/>
            <person name="Gonzalez J."/>
            <person name="Henrissat B."/>
            <person name="Kuo A."/>
            <person name="Liang C."/>
            <person name="Lipzen A."/>
            <person name="Lutzoni F."/>
            <person name="Magnuson J."/>
            <person name="Mondo S."/>
            <person name="Nolan M."/>
            <person name="Ohm R."/>
            <person name="Pangilinan J."/>
            <person name="Park H.-J."/>
            <person name="Ramirez L."/>
            <person name="Alfaro M."/>
            <person name="Sun H."/>
            <person name="Tritt A."/>
            <person name="Yoshinaga Y."/>
            <person name="Zwiers L.-H."/>
            <person name="Turgeon B."/>
            <person name="Goodwin S."/>
            <person name="Spatafora J."/>
            <person name="Crous P."/>
            <person name="Grigoriev I."/>
        </authorList>
    </citation>
    <scope>NUCLEOTIDE SEQUENCE</scope>
    <source>
        <strain evidence="1">CBS 183.55</strain>
    </source>
</reference>
<gene>
    <name evidence="1" type="ORF">M421DRAFT_238891</name>
</gene>
<dbReference type="AlphaFoldDB" id="A0A6A5RDL3"/>
<name>A0A6A5RDL3_9PLEO</name>
<protein>
    <submittedName>
        <fullName evidence="1">Uncharacterized protein</fullName>
    </submittedName>
</protein>